<dbReference type="PROSITE" id="PS00629">
    <property type="entry name" value="IMP_1"/>
    <property type="match status" value="1"/>
</dbReference>
<organism evidence="7 8">
    <name type="scientific">Dactylosporangium cerinum</name>
    <dbReference type="NCBI Taxonomy" id="1434730"/>
    <lineage>
        <taxon>Bacteria</taxon>
        <taxon>Bacillati</taxon>
        <taxon>Actinomycetota</taxon>
        <taxon>Actinomycetes</taxon>
        <taxon>Micromonosporales</taxon>
        <taxon>Micromonosporaceae</taxon>
        <taxon>Dactylosporangium</taxon>
    </lineage>
</organism>
<keyword evidence="8" id="KW-1185">Reference proteome</keyword>
<dbReference type="CDD" id="cd01639">
    <property type="entry name" value="IMPase"/>
    <property type="match status" value="1"/>
</dbReference>
<dbReference type="RefSeq" id="WP_380112787.1">
    <property type="nucleotide sequence ID" value="NZ_JBHSIU010000004.1"/>
</dbReference>
<dbReference type="EMBL" id="JBHSIU010000004">
    <property type="protein sequence ID" value="MFC4996564.1"/>
    <property type="molecule type" value="Genomic_DNA"/>
</dbReference>
<keyword evidence="5 6" id="KW-0460">Magnesium</keyword>
<evidence type="ECO:0000256" key="5">
    <source>
        <dbReference type="ARBA" id="ARBA00022842"/>
    </source>
</evidence>
<comment type="catalytic activity">
    <reaction evidence="1 6">
        <text>a myo-inositol phosphate + H2O = myo-inositol + phosphate</text>
        <dbReference type="Rhea" id="RHEA:24056"/>
        <dbReference type="ChEBI" id="CHEBI:15377"/>
        <dbReference type="ChEBI" id="CHEBI:17268"/>
        <dbReference type="ChEBI" id="CHEBI:43474"/>
        <dbReference type="ChEBI" id="CHEBI:84139"/>
        <dbReference type="EC" id="3.1.3.25"/>
    </reaction>
</comment>
<dbReference type="PANTHER" id="PTHR20854">
    <property type="entry name" value="INOSITOL MONOPHOSPHATASE"/>
    <property type="match status" value="1"/>
</dbReference>
<evidence type="ECO:0000256" key="1">
    <source>
        <dbReference type="ARBA" id="ARBA00001033"/>
    </source>
</evidence>
<evidence type="ECO:0000256" key="2">
    <source>
        <dbReference type="ARBA" id="ARBA00001946"/>
    </source>
</evidence>
<dbReference type="Gene3D" id="3.40.190.80">
    <property type="match status" value="1"/>
</dbReference>
<reference evidence="8" key="1">
    <citation type="journal article" date="2019" name="Int. J. Syst. Evol. Microbiol.">
        <title>The Global Catalogue of Microorganisms (GCM) 10K type strain sequencing project: providing services to taxonomists for standard genome sequencing and annotation.</title>
        <authorList>
            <consortium name="The Broad Institute Genomics Platform"/>
            <consortium name="The Broad Institute Genome Sequencing Center for Infectious Disease"/>
            <person name="Wu L."/>
            <person name="Ma J."/>
        </authorList>
    </citation>
    <scope>NUCLEOTIDE SEQUENCE [LARGE SCALE GENOMIC DNA]</scope>
    <source>
        <strain evidence="8">CGMCC 4.7152</strain>
    </source>
</reference>
<comment type="cofactor">
    <cofactor evidence="2 6">
        <name>Mg(2+)</name>
        <dbReference type="ChEBI" id="CHEBI:18420"/>
    </cofactor>
</comment>
<evidence type="ECO:0000313" key="8">
    <source>
        <dbReference type="Proteomes" id="UP001595912"/>
    </source>
</evidence>
<dbReference type="InterPro" id="IPR020583">
    <property type="entry name" value="Inositol_monoP_metal-BS"/>
</dbReference>
<accession>A0ABV9VLE5</accession>
<sequence>MDREHELLGLAVSIAREAAALARAMRTAGVDPVATKSTLTDVVTAADRAVERQVREAIRAARPGDSVLGEEFGTEAGGGQEVRWILDPIDGTVNYLYDLPQYAVSLAAEVDGTVVAGVVINAATGKEWTAVLGGGAFADGRRLSGSGQTDLRQALVGTGFGYAADRRLHQAAVLAGLIGEIRDVRRLGAAAIDLCLAAEGSLDAYYEKGLNAWDHAAGGLVAAEAGLLVTGLSGAAPGPDMVVAAPPALHKGLHDRLVELDADKGP</sequence>
<dbReference type="Pfam" id="PF00459">
    <property type="entry name" value="Inositol_P"/>
    <property type="match status" value="1"/>
</dbReference>
<keyword evidence="3 6" id="KW-0479">Metal-binding</keyword>
<dbReference type="GO" id="GO:0016787">
    <property type="term" value="F:hydrolase activity"/>
    <property type="evidence" value="ECO:0007669"/>
    <property type="project" value="UniProtKB-KW"/>
</dbReference>
<evidence type="ECO:0000256" key="3">
    <source>
        <dbReference type="ARBA" id="ARBA00022723"/>
    </source>
</evidence>
<evidence type="ECO:0000256" key="4">
    <source>
        <dbReference type="ARBA" id="ARBA00022801"/>
    </source>
</evidence>
<evidence type="ECO:0000313" key="7">
    <source>
        <dbReference type="EMBL" id="MFC4996564.1"/>
    </source>
</evidence>
<comment type="similarity">
    <text evidence="6">Belongs to the inositol monophosphatase superfamily.</text>
</comment>
<dbReference type="EC" id="3.1.3.25" evidence="6"/>
<protein>
    <recommendedName>
        <fullName evidence="6">Inositol-1-monophosphatase</fullName>
        <ecNumber evidence="6">3.1.3.25</ecNumber>
    </recommendedName>
</protein>
<name>A0ABV9VLE5_9ACTN</name>
<proteinExistence type="inferred from homology"/>
<evidence type="ECO:0000256" key="6">
    <source>
        <dbReference type="RuleBase" id="RU364068"/>
    </source>
</evidence>
<dbReference type="PRINTS" id="PR00377">
    <property type="entry name" value="IMPHPHTASES"/>
</dbReference>
<comment type="caution">
    <text evidence="7">The sequence shown here is derived from an EMBL/GenBank/DDBJ whole genome shotgun (WGS) entry which is preliminary data.</text>
</comment>
<dbReference type="InterPro" id="IPR000760">
    <property type="entry name" value="Inositol_monophosphatase-like"/>
</dbReference>
<dbReference type="Proteomes" id="UP001595912">
    <property type="component" value="Unassembled WGS sequence"/>
</dbReference>
<dbReference type="Gene3D" id="3.30.540.10">
    <property type="entry name" value="Fructose-1,6-Bisphosphatase, subunit A, domain 1"/>
    <property type="match status" value="1"/>
</dbReference>
<dbReference type="InterPro" id="IPR033942">
    <property type="entry name" value="IMPase"/>
</dbReference>
<gene>
    <name evidence="7" type="ORF">ACFPIJ_01845</name>
</gene>
<dbReference type="PANTHER" id="PTHR20854:SF4">
    <property type="entry name" value="INOSITOL-1-MONOPHOSPHATASE-RELATED"/>
    <property type="match status" value="1"/>
</dbReference>
<keyword evidence="4 6" id="KW-0378">Hydrolase</keyword>
<dbReference type="SUPFAM" id="SSF56655">
    <property type="entry name" value="Carbohydrate phosphatase"/>
    <property type="match status" value="1"/>
</dbReference>